<keyword evidence="11" id="KW-0282">Flagellum</keyword>
<keyword evidence="8" id="KW-1133">Transmembrane helix</keyword>
<reference evidence="11" key="1">
    <citation type="submission" date="2022-06" db="EMBL/GenBank/DDBJ databases">
        <title>Alkalicoccobacillus porphyridii sp. nov., isolated from a marine red alga, Porphyridium purpureum and reclassification of Shouchella plakortidis and Shouchella gibsonii as Alkalicoccobacillus plakortidis comb. nov. and Alkalicoccobacillus gibsonii comb. nov.</title>
        <authorList>
            <person name="Kim K.H."/>
            <person name="Lee J.K."/>
            <person name="Han D.M."/>
            <person name="Baek J.H."/>
            <person name="Jeon C.O."/>
        </authorList>
    </citation>
    <scope>NUCLEOTIDE SEQUENCE</scope>
    <source>
        <strain evidence="11">DSM 19153</strain>
    </source>
</reference>
<evidence type="ECO:0000256" key="2">
    <source>
        <dbReference type="ARBA" id="ARBA00004162"/>
    </source>
</evidence>
<proteinExistence type="inferred from homology"/>
<comment type="caution">
    <text evidence="11">The sequence shown here is derived from an EMBL/GenBank/DDBJ whole genome shotgun (WGS) entry which is preliminary data.</text>
</comment>
<keyword evidence="4 10" id="KW-1003">Cell membrane</keyword>
<evidence type="ECO:0000256" key="10">
    <source>
        <dbReference type="RuleBase" id="RU364125"/>
    </source>
</evidence>
<keyword evidence="5 10" id="KW-0145">Chemotaxis</keyword>
<name>A0ABT0XFP6_9BACI</name>
<keyword evidence="12" id="KW-1185">Reference proteome</keyword>
<dbReference type="RefSeq" id="WP_251604768.1">
    <property type="nucleotide sequence ID" value="NZ_JAMQJY010000001.1"/>
</dbReference>
<evidence type="ECO:0000256" key="8">
    <source>
        <dbReference type="ARBA" id="ARBA00022989"/>
    </source>
</evidence>
<keyword evidence="7 10" id="KW-0283">Flagellar rotation</keyword>
<organism evidence="11 12">
    <name type="scientific">Alkalicoccobacillus plakortidis</name>
    <dbReference type="NCBI Taxonomy" id="444060"/>
    <lineage>
        <taxon>Bacteria</taxon>
        <taxon>Bacillati</taxon>
        <taxon>Bacillota</taxon>
        <taxon>Bacilli</taxon>
        <taxon>Bacillales</taxon>
        <taxon>Bacillaceae</taxon>
        <taxon>Alkalicoccobacillus</taxon>
    </lineage>
</organism>
<keyword evidence="9 10" id="KW-0472">Membrane</keyword>
<dbReference type="PANTHER" id="PTHR35091">
    <property type="entry name" value="FLAGELLAR PROTEIN FLIL"/>
    <property type="match status" value="1"/>
</dbReference>
<dbReference type="Pfam" id="PF03748">
    <property type="entry name" value="FliL"/>
    <property type="match status" value="1"/>
</dbReference>
<keyword evidence="6" id="KW-0812">Transmembrane</keyword>
<protein>
    <recommendedName>
        <fullName evidence="10">Flagellar protein FliL</fullName>
    </recommendedName>
</protein>
<evidence type="ECO:0000256" key="7">
    <source>
        <dbReference type="ARBA" id="ARBA00022779"/>
    </source>
</evidence>
<evidence type="ECO:0000256" key="6">
    <source>
        <dbReference type="ARBA" id="ARBA00022692"/>
    </source>
</evidence>
<evidence type="ECO:0000256" key="5">
    <source>
        <dbReference type="ARBA" id="ARBA00022500"/>
    </source>
</evidence>
<evidence type="ECO:0000313" key="11">
    <source>
        <dbReference type="EMBL" id="MCM2674731.1"/>
    </source>
</evidence>
<evidence type="ECO:0000256" key="1">
    <source>
        <dbReference type="ARBA" id="ARBA00002254"/>
    </source>
</evidence>
<evidence type="ECO:0000256" key="4">
    <source>
        <dbReference type="ARBA" id="ARBA00022475"/>
    </source>
</evidence>
<keyword evidence="11" id="KW-0969">Cilium</keyword>
<sequence length="143" mass="16237">MFKSKISVVLLVMFLTLAVAGGAVFLSWDYITAEAEENAEPTIDEIIERSYDTEELTTNLLNNGFVRSKYKIQLDSKDALHELEKRDFQVTNIIITTLSGKEATELSGPDGKTKLEEELKEQINELMQEGSVQKVYMTEWVLQ</sequence>
<evidence type="ECO:0000256" key="9">
    <source>
        <dbReference type="ARBA" id="ARBA00023136"/>
    </source>
</evidence>
<evidence type="ECO:0000313" key="12">
    <source>
        <dbReference type="Proteomes" id="UP001203665"/>
    </source>
</evidence>
<dbReference type="EMBL" id="JAMQJY010000001">
    <property type="protein sequence ID" value="MCM2674731.1"/>
    <property type="molecule type" value="Genomic_DNA"/>
</dbReference>
<dbReference type="NCBIfam" id="NF005826">
    <property type="entry name" value="PRK07718.1"/>
    <property type="match status" value="1"/>
</dbReference>
<gene>
    <name evidence="11" type="primary">fliL</name>
    <name evidence="11" type="ORF">NDM98_03890</name>
</gene>
<dbReference type="Proteomes" id="UP001203665">
    <property type="component" value="Unassembled WGS sequence"/>
</dbReference>
<dbReference type="PANTHER" id="PTHR35091:SF2">
    <property type="entry name" value="FLAGELLAR PROTEIN FLIL"/>
    <property type="match status" value="1"/>
</dbReference>
<comment type="subcellular location">
    <subcellularLocation>
        <location evidence="2">Cell membrane</location>
        <topology evidence="2">Single-pass membrane protein</topology>
    </subcellularLocation>
</comment>
<dbReference type="InterPro" id="IPR005503">
    <property type="entry name" value="FliL"/>
</dbReference>
<accession>A0ABT0XFP6</accession>
<comment type="function">
    <text evidence="1 10">Controls the rotational direction of flagella during chemotaxis.</text>
</comment>
<keyword evidence="11" id="KW-0966">Cell projection</keyword>
<evidence type="ECO:0000256" key="3">
    <source>
        <dbReference type="ARBA" id="ARBA00008281"/>
    </source>
</evidence>
<comment type="similarity">
    <text evidence="3 10">Belongs to the FliL family.</text>
</comment>